<gene>
    <name evidence="2" type="ORF">SAMN05444320_106207</name>
</gene>
<dbReference type="AlphaFoldDB" id="A0A1M5GPB7"/>
<keyword evidence="3" id="KW-1185">Reference proteome</keyword>
<reference evidence="2 3" key="1">
    <citation type="submission" date="2016-11" db="EMBL/GenBank/DDBJ databases">
        <authorList>
            <person name="Jaros S."/>
            <person name="Januszkiewicz K."/>
            <person name="Wedrychowicz H."/>
        </authorList>
    </citation>
    <scope>NUCLEOTIDE SEQUENCE [LARGE SCALE GENOMIC DNA]</scope>
    <source>
        <strain evidence="2 3">DSM 44523</strain>
    </source>
</reference>
<dbReference type="Proteomes" id="UP000184501">
    <property type="component" value="Unassembled WGS sequence"/>
</dbReference>
<proteinExistence type="predicted"/>
<evidence type="ECO:0000256" key="1">
    <source>
        <dbReference type="SAM" id="MobiDB-lite"/>
    </source>
</evidence>
<evidence type="ECO:0000313" key="3">
    <source>
        <dbReference type="Proteomes" id="UP000184501"/>
    </source>
</evidence>
<organism evidence="2 3">
    <name type="scientific">Streptoalloteichus hindustanus</name>
    <dbReference type="NCBI Taxonomy" id="2017"/>
    <lineage>
        <taxon>Bacteria</taxon>
        <taxon>Bacillati</taxon>
        <taxon>Actinomycetota</taxon>
        <taxon>Actinomycetes</taxon>
        <taxon>Pseudonocardiales</taxon>
        <taxon>Pseudonocardiaceae</taxon>
        <taxon>Streptoalloteichus</taxon>
    </lineage>
</organism>
<dbReference type="OrthoDB" id="4252545at2"/>
<dbReference type="STRING" id="2017.SAMN05444320_106207"/>
<protein>
    <submittedName>
        <fullName evidence="2">Uncharacterized protein</fullName>
    </submittedName>
</protein>
<accession>A0A1M5GPB7</accession>
<feature type="region of interest" description="Disordered" evidence="1">
    <location>
        <begin position="1"/>
        <end position="46"/>
    </location>
</feature>
<sequence>MLLARQRDGHRASNGGGSFDNRPSWDNKTGNGGFDNRPTWDNWAKK</sequence>
<evidence type="ECO:0000313" key="2">
    <source>
        <dbReference type="EMBL" id="SHG05575.1"/>
    </source>
</evidence>
<name>A0A1M5GPB7_STRHI</name>
<feature type="compositionally biased region" description="Basic and acidic residues" evidence="1">
    <location>
        <begin position="1"/>
        <end position="11"/>
    </location>
</feature>
<dbReference type="NCBIfam" id="NF041721">
    <property type="entry name" value="phane_AmcA_1"/>
    <property type="match status" value="1"/>
</dbReference>
<dbReference type="EMBL" id="FQVN01000006">
    <property type="protein sequence ID" value="SHG05575.1"/>
    <property type="molecule type" value="Genomic_DNA"/>
</dbReference>